<reference evidence="1 2" key="1">
    <citation type="submission" date="2019-01" db="EMBL/GenBank/DDBJ databases">
        <authorList>
            <person name="Sayadi A."/>
        </authorList>
    </citation>
    <scope>NUCLEOTIDE SEQUENCE [LARGE SCALE GENOMIC DNA]</scope>
</reference>
<sequence>MDKGKAKPTRLRFSYKEELVLVKEFLNNDPVGKSKSLGGDTVTCAVNKWQEVSHKNFEAASSDASVHVYRERESRTSEV</sequence>
<gene>
    <name evidence="1" type="ORF">CALMAC_LOCUS15598</name>
</gene>
<proteinExistence type="predicted"/>
<name>A0A653DBR0_CALMS</name>
<protein>
    <submittedName>
        <fullName evidence="1">Uncharacterized protein</fullName>
    </submittedName>
</protein>
<dbReference type="Proteomes" id="UP000410492">
    <property type="component" value="Unassembled WGS sequence"/>
</dbReference>
<dbReference type="AlphaFoldDB" id="A0A653DBR0"/>
<evidence type="ECO:0000313" key="2">
    <source>
        <dbReference type="Proteomes" id="UP000410492"/>
    </source>
</evidence>
<dbReference type="EMBL" id="CAACVG010010849">
    <property type="protein sequence ID" value="VEN56797.1"/>
    <property type="molecule type" value="Genomic_DNA"/>
</dbReference>
<accession>A0A653DBR0</accession>
<organism evidence="1 2">
    <name type="scientific">Callosobruchus maculatus</name>
    <name type="common">Southern cowpea weevil</name>
    <name type="synonym">Pulse bruchid</name>
    <dbReference type="NCBI Taxonomy" id="64391"/>
    <lineage>
        <taxon>Eukaryota</taxon>
        <taxon>Metazoa</taxon>
        <taxon>Ecdysozoa</taxon>
        <taxon>Arthropoda</taxon>
        <taxon>Hexapoda</taxon>
        <taxon>Insecta</taxon>
        <taxon>Pterygota</taxon>
        <taxon>Neoptera</taxon>
        <taxon>Endopterygota</taxon>
        <taxon>Coleoptera</taxon>
        <taxon>Polyphaga</taxon>
        <taxon>Cucujiformia</taxon>
        <taxon>Chrysomeloidea</taxon>
        <taxon>Chrysomelidae</taxon>
        <taxon>Bruchinae</taxon>
        <taxon>Bruchini</taxon>
        <taxon>Callosobruchus</taxon>
    </lineage>
</organism>
<keyword evidence="2" id="KW-1185">Reference proteome</keyword>
<evidence type="ECO:0000313" key="1">
    <source>
        <dbReference type="EMBL" id="VEN56797.1"/>
    </source>
</evidence>